<comment type="caution">
    <text evidence="3">The sequence shown here is derived from an EMBL/GenBank/DDBJ whole genome shotgun (WGS) entry which is preliminary data.</text>
</comment>
<evidence type="ECO:0000256" key="1">
    <source>
        <dbReference type="ARBA" id="ARBA00022737"/>
    </source>
</evidence>
<accession>A0A5S5AM70</accession>
<evidence type="ECO:0000313" key="4">
    <source>
        <dbReference type="Proteomes" id="UP000322294"/>
    </source>
</evidence>
<evidence type="ECO:0000259" key="2">
    <source>
        <dbReference type="PROSITE" id="PS51272"/>
    </source>
</evidence>
<dbReference type="Pfam" id="PF00395">
    <property type="entry name" value="SLH"/>
    <property type="match status" value="1"/>
</dbReference>
<organism evidence="3 4">
    <name type="scientific">Thermosediminibacter litoriperuensis</name>
    <dbReference type="NCBI Taxonomy" id="291989"/>
    <lineage>
        <taxon>Bacteria</taxon>
        <taxon>Bacillati</taxon>
        <taxon>Bacillota</taxon>
        <taxon>Clostridia</taxon>
        <taxon>Thermosediminibacterales</taxon>
        <taxon>Thermosediminibacteraceae</taxon>
        <taxon>Thermosediminibacter</taxon>
    </lineage>
</organism>
<gene>
    <name evidence="3" type="ORF">LZ11_01664</name>
</gene>
<dbReference type="AlphaFoldDB" id="A0A5S5AM70"/>
<proteinExistence type="predicted"/>
<dbReference type="Proteomes" id="UP000322294">
    <property type="component" value="Unassembled WGS sequence"/>
</dbReference>
<keyword evidence="1" id="KW-0677">Repeat</keyword>
<protein>
    <submittedName>
        <fullName evidence="3">S-layer family protein</fullName>
    </submittedName>
</protein>
<feature type="domain" description="SLH" evidence="2">
    <location>
        <begin position="33"/>
        <end position="92"/>
    </location>
</feature>
<sequence length="92" mass="10281">MGVSRQEMAAVLVRAMNLEKEAALMSDSEVESLLAFKDESEIEPWAMKYVAAAVKYGLIKGNPDGTFGSKDFTRRDQAAAVIFRLLKQKRRV</sequence>
<reference evidence="3 4" key="1">
    <citation type="submission" date="2019-07" db="EMBL/GenBank/DDBJ databases">
        <title>Genomic Encyclopedia of Type Strains, Phase I: the one thousand microbial genomes (KMG-I) project.</title>
        <authorList>
            <person name="Kyrpides N."/>
        </authorList>
    </citation>
    <scope>NUCLEOTIDE SEQUENCE [LARGE SCALE GENOMIC DNA]</scope>
    <source>
        <strain evidence="3 4">DSM 16647</strain>
    </source>
</reference>
<keyword evidence="4" id="KW-1185">Reference proteome</keyword>
<name>A0A5S5AM70_9FIRM</name>
<dbReference type="PROSITE" id="PS51272">
    <property type="entry name" value="SLH"/>
    <property type="match status" value="1"/>
</dbReference>
<dbReference type="EMBL" id="VNHO01000017">
    <property type="protein sequence ID" value="TYP52497.1"/>
    <property type="molecule type" value="Genomic_DNA"/>
</dbReference>
<evidence type="ECO:0000313" key="3">
    <source>
        <dbReference type="EMBL" id="TYP52497.1"/>
    </source>
</evidence>
<dbReference type="InterPro" id="IPR001119">
    <property type="entry name" value="SLH_dom"/>
</dbReference>